<keyword evidence="6" id="KW-1185">Reference proteome</keyword>
<dbReference type="EMBL" id="CAJOBC010001852">
    <property type="protein sequence ID" value="CAF3702320.1"/>
    <property type="molecule type" value="Genomic_DNA"/>
</dbReference>
<feature type="region of interest" description="Disordered" evidence="1">
    <location>
        <begin position="30"/>
        <end position="97"/>
    </location>
</feature>
<comment type="caution">
    <text evidence="3">The sequence shown here is derived from an EMBL/GenBank/DDBJ whole genome shotgun (WGS) entry which is preliminary data.</text>
</comment>
<feature type="region of interest" description="Disordered" evidence="1">
    <location>
        <begin position="494"/>
        <end position="533"/>
    </location>
</feature>
<protein>
    <submittedName>
        <fullName evidence="3">Uncharacterized protein</fullName>
    </submittedName>
</protein>
<evidence type="ECO:0000313" key="4">
    <source>
        <dbReference type="EMBL" id="CAF3592162.1"/>
    </source>
</evidence>
<accession>A0A814BAH7</accession>
<dbReference type="Proteomes" id="UP000677228">
    <property type="component" value="Unassembled WGS sequence"/>
</dbReference>
<dbReference type="Proteomes" id="UP000663829">
    <property type="component" value="Unassembled WGS sequence"/>
</dbReference>
<evidence type="ECO:0000313" key="5">
    <source>
        <dbReference type="EMBL" id="CAF3702320.1"/>
    </source>
</evidence>
<reference evidence="3" key="1">
    <citation type="submission" date="2021-02" db="EMBL/GenBank/DDBJ databases">
        <authorList>
            <person name="Nowell W R."/>
        </authorList>
    </citation>
    <scope>NUCLEOTIDE SEQUENCE</scope>
</reference>
<name>A0A814BAH7_9BILA</name>
<dbReference type="AlphaFoldDB" id="A0A814BAH7"/>
<sequence>MVLPLSKVVVAVFEQNNTNVPSLSPLYKSESTQSLRNEGKINDNGSTNSMVNIDIKERQKTRAEENRSLPKLLKNSFSRSHHSLKKSSSIPTLKPENDVDAQYKRSQELHHRLPELSEKNLKLHGKQPSTQTSNLVPTKIVTTDDQSIKSSLSLNHLSSHQRTLSSPISSETNFRTPVIFIAPKPKPKVILSSDELQFEKKAVTLQRHNAFKEHSRRPHLRLQPRYCLQSSTSSLEHIETDSSSEDEKLSNIKTSNKKQAIMIFPKTETYISIPTNIIITDVHGRSRTFSEQLEKEEEDEIIEEDNSSFIPIISQKTDDTLGNVHDLSSLGPDDTFDSHVEEPVFVRSLSKQSDMEKHSLGEILEEEEEHEINFKNNKDSRLDRILNKELHRIEAFSRSRSNISSEDEDEKSNSKNDKTTTVMNNDGSDVVKNELVEDRQSFSRRNSVDKEKISKKVQAKESTSSSSRSIRRHWSDSFIAKIQTFKLHTESLAQKRKNKLRNDDAIETNDNNTNDAVASSQGRSGPRVNDNKK</sequence>
<dbReference type="EMBL" id="CAJNOQ010001852">
    <property type="protein sequence ID" value="CAF0923316.1"/>
    <property type="molecule type" value="Genomic_DNA"/>
</dbReference>
<evidence type="ECO:0000313" key="2">
    <source>
        <dbReference type="EMBL" id="CAF0808402.1"/>
    </source>
</evidence>
<feature type="compositionally biased region" description="Basic and acidic residues" evidence="1">
    <location>
        <begin position="429"/>
        <end position="454"/>
    </location>
</feature>
<evidence type="ECO:0000313" key="6">
    <source>
        <dbReference type="Proteomes" id="UP000663829"/>
    </source>
</evidence>
<gene>
    <name evidence="3" type="ORF">GPM918_LOCUS9776</name>
    <name evidence="2" type="ORF">OVA965_LOCUS5019</name>
    <name evidence="5" type="ORF">SRO942_LOCUS9777</name>
    <name evidence="4" type="ORF">TMI583_LOCUS5017</name>
</gene>
<dbReference type="EMBL" id="CAJNOK010001371">
    <property type="protein sequence ID" value="CAF0808402.1"/>
    <property type="molecule type" value="Genomic_DNA"/>
</dbReference>
<evidence type="ECO:0000256" key="1">
    <source>
        <dbReference type="SAM" id="MobiDB-lite"/>
    </source>
</evidence>
<dbReference type="Proteomes" id="UP000681722">
    <property type="component" value="Unassembled WGS sequence"/>
</dbReference>
<dbReference type="EMBL" id="CAJOBA010001371">
    <property type="protein sequence ID" value="CAF3592162.1"/>
    <property type="molecule type" value="Genomic_DNA"/>
</dbReference>
<feature type="compositionally biased region" description="Polar residues" evidence="1">
    <location>
        <begin position="508"/>
        <end position="523"/>
    </location>
</feature>
<feature type="compositionally biased region" description="Basic and acidic residues" evidence="1">
    <location>
        <begin position="54"/>
        <end position="68"/>
    </location>
</feature>
<feature type="region of interest" description="Disordered" evidence="1">
    <location>
        <begin position="398"/>
        <end position="470"/>
    </location>
</feature>
<dbReference type="Proteomes" id="UP000682733">
    <property type="component" value="Unassembled WGS sequence"/>
</dbReference>
<organism evidence="3 6">
    <name type="scientific">Didymodactylos carnosus</name>
    <dbReference type="NCBI Taxonomy" id="1234261"/>
    <lineage>
        <taxon>Eukaryota</taxon>
        <taxon>Metazoa</taxon>
        <taxon>Spiralia</taxon>
        <taxon>Gnathifera</taxon>
        <taxon>Rotifera</taxon>
        <taxon>Eurotatoria</taxon>
        <taxon>Bdelloidea</taxon>
        <taxon>Philodinida</taxon>
        <taxon>Philodinidae</taxon>
        <taxon>Didymodactylos</taxon>
    </lineage>
</organism>
<evidence type="ECO:0000313" key="3">
    <source>
        <dbReference type="EMBL" id="CAF0923316.1"/>
    </source>
</evidence>
<proteinExistence type="predicted"/>